<keyword evidence="2" id="KW-1185">Reference proteome</keyword>
<reference evidence="1 2" key="1">
    <citation type="submission" date="2021-04" db="EMBL/GenBank/DDBJ databases">
        <authorList>
            <person name="Shkoporov A.N."/>
            <person name="Stockdale S.R."/>
            <person name="Guerin E."/>
            <person name="Ross R.P."/>
            <person name="Hill C."/>
        </authorList>
    </citation>
    <scope>NUCLEOTIDE SEQUENCE [LARGE SCALE GENOMIC DNA]</scope>
    <source>
        <strain evidence="2">cr150_1</strain>
    </source>
</reference>
<organism evidence="1 2">
    <name type="scientific">uncultured phage cr150_1</name>
    <dbReference type="NCBI Taxonomy" id="2986413"/>
    <lineage>
        <taxon>Viruses</taxon>
        <taxon>Duplodnaviria</taxon>
        <taxon>Heunggongvirae</taxon>
        <taxon>Uroviricota</taxon>
        <taxon>Caudoviricetes</taxon>
        <taxon>Crassvirales</taxon>
        <taxon>Suoliviridae</taxon>
        <taxon>Loutivirinae</taxon>
        <taxon>Blohavirus</taxon>
        <taxon>Blohavirus faecalis</taxon>
    </lineage>
</organism>
<dbReference type="EMBL" id="MZ130495">
    <property type="protein sequence ID" value="QWM90989.1"/>
    <property type="molecule type" value="Genomic_DNA"/>
</dbReference>
<proteinExistence type="predicted"/>
<accession>A0AAE7RZF1</accession>
<dbReference type="Proteomes" id="UP000827937">
    <property type="component" value="Segment"/>
</dbReference>
<gene>
    <name evidence="1" type="primary">gp_73491</name>
</gene>
<protein>
    <submittedName>
        <fullName evidence="1">Uncharacterized protein</fullName>
    </submittedName>
</protein>
<evidence type="ECO:0000313" key="1">
    <source>
        <dbReference type="EMBL" id="QWM90989.1"/>
    </source>
</evidence>
<name>A0AAE7RZF1_9CAUD</name>
<sequence>MEDQKKIEFYRYLKELFPNLTDTTIMLVVESSLEIIHMENGKINFPLDNFLMPSDGCTIDDNEYNWSINIEKHGRLY</sequence>
<evidence type="ECO:0000313" key="2">
    <source>
        <dbReference type="Proteomes" id="UP000827937"/>
    </source>
</evidence>
<dbReference type="KEGG" id="vg:75687428"/>
<dbReference type="RefSeq" id="YP_010509929.1">
    <property type="nucleotide sequence ID" value="NC_067213.1"/>
</dbReference>
<dbReference type="GeneID" id="75687428"/>